<dbReference type="RefSeq" id="XP_040734882.1">
    <property type="nucleotide sequence ID" value="XM_040878957.1"/>
</dbReference>
<dbReference type="Pfam" id="PF11951">
    <property type="entry name" value="Fungal_trans_2"/>
    <property type="match status" value="1"/>
</dbReference>
<feature type="compositionally biased region" description="Polar residues" evidence="1">
    <location>
        <begin position="293"/>
        <end position="313"/>
    </location>
</feature>
<organism evidence="3 4">
    <name type="scientific">Talaromyces amestolkiae</name>
    <dbReference type="NCBI Taxonomy" id="1196081"/>
    <lineage>
        <taxon>Eukaryota</taxon>
        <taxon>Fungi</taxon>
        <taxon>Dikarya</taxon>
        <taxon>Ascomycota</taxon>
        <taxon>Pezizomycotina</taxon>
        <taxon>Eurotiomycetes</taxon>
        <taxon>Eurotiomycetidae</taxon>
        <taxon>Eurotiales</taxon>
        <taxon>Trichocomaceae</taxon>
        <taxon>Talaromyces</taxon>
        <taxon>Talaromyces sect. Talaromyces</taxon>
    </lineage>
</organism>
<sequence length="944" mass="108203">MGVPESERVTRPTQPDALVLEAWGQGLLVGALLVMLAITIANMRRRVLLHKLILAELFLAMFHGTWIFTHEPVYGWYLSVTAIGLNVSWSLHNVIAWMKNRPFLSDKVSRFYIITVILVQPYWVLEIYANFTYFNNINQIFIKTRPLEPLFRDPWWLFTTCSLFYVIKKQYDFSLFELIKVSPRFGVMLLSMCLSLAFTVFDILSVTGVFSSALPTGVEPFWKLSFIFKCLCDTVILDDFKTALDRMHVYWLRRMDPNLDIGPSSEYTFSSNNPLSFQDGRRKSSLRDIESQAGTLGPSITNPAANYATQPNAKSPDVARHVANAKSNATKTGHSKHTQSGKSLQLRHAQSAARSRQWYLAYLRRNYGAQSTSSSWTTKELMGRGGGGACSTTTTTTITTTPWPWNDGLQNMLGVSTPTVPIMELLTPPHHDLRAMELSSPEMTCANALTMTAADQNYFRYFPSSSVVFYYMKSWEWSSLGFLYKGPAATNKIIMRMMLAIAANDMHRQGYFSSAAEKESARRRAQYHYELAVQEFRQYLEEHGSANIGLGKAGRVLESGSEMIFSIMFLMITYEWYFGHSVKHFQMHIEGVRCLLKAHPEIFVTRNIADTILMTGMRPDNGMSFIPSQLLLWILYMEIAGHPRGLTGSLYNTLIESGHSALHPDYLHQCARIWGRCLWAEEYPDQQILDDMENHRALELLHHAIIIWNKIWQLALGNSDDSSMTPEKLYAEIMRIRELYSDMFITAKFTSSLSAHRALYTIYFAVCTFEAQILYHRRIFHSKSRSPNNVQRQAVANILDLLYKQYSVEPKLLQRMPWSIFMVMIETEDPIHRDWAEQRLREVRHLHEGNAHINAVLDAFVERQRMNPGDMVDLFEILQMQYRRFNGSAMNETPSYNGFIPFGWDYNTLEGRASHVICTSPWGRLRADIGKVSDPTEGFSPTHS</sequence>
<dbReference type="GeneID" id="63795594"/>
<keyword evidence="2" id="KW-0472">Membrane</keyword>
<dbReference type="STRING" id="1196081.A0A364L3I8"/>
<dbReference type="PANTHER" id="PTHR42029:SF3">
    <property type="entry name" value="AN04G07800"/>
    <property type="match status" value="1"/>
</dbReference>
<comment type="caution">
    <text evidence="3">The sequence shown here is derived from an EMBL/GenBank/DDBJ whole genome shotgun (WGS) entry which is preliminary data.</text>
</comment>
<protein>
    <submittedName>
        <fullName evidence="3">Uncharacterized protein</fullName>
    </submittedName>
</protein>
<evidence type="ECO:0000256" key="1">
    <source>
        <dbReference type="SAM" id="MobiDB-lite"/>
    </source>
</evidence>
<accession>A0A364L3I8</accession>
<feature type="region of interest" description="Disordered" evidence="1">
    <location>
        <begin position="326"/>
        <end position="346"/>
    </location>
</feature>
<evidence type="ECO:0000313" key="4">
    <source>
        <dbReference type="Proteomes" id="UP000249363"/>
    </source>
</evidence>
<dbReference type="AlphaFoldDB" id="A0A364L3I8"/>
<dbReference type="PANTHER" id="PTHR42029">
    <property type="entry name" value="AN04G07800"/>
    <property type="match status" value="1"/>
</dbReference>
<name>A0A364L3I8_TALAM</name>
<dbReference type="Proteomes" id="UP000249363">
    <property type="component" value="Unassembled WGS sequence"/>
</dbReference>
<dbReference type="EMBL" id="MIKG01000012">
    <property type="protein sequence ID" value="RAO70366.1"/>
    <property type="molecule type" value="Genomic_DNA"/>
</dbReference>
<keyword evidence="2" id="KW-0812">Transmembrane</keyword>
<feature type="region of interest" description="Disordered" evidence="1">
    <location>
        <begin position="293"/>
        <end position="314"/>
    </location>
</feature>
<feature type="transmembrane region" description="Helical" evidence="2">
    <location>
        <begin position="74"/>
        <end position="98"/>
    </location>
</feature>
<keyword evidence="4" id="KW-1185">Reference proteome</keyword>
<feature type="transmembrane region" description="Helical" evidence="2">
    <location>
        <begin position="22"/>
        <end position="41"/>
    </location>
</feature>
<feature type="transmembrane region" description="Helical" evidence="2">
    <location>
        <begin position="187"/>
        <end position="210"/>
    </location>
</feature>
<feature type="transmembrane region" description="Helical" evidence="2">
    <location>
        <begin position="110"/>
        <end position="129"/>
    </location>
</feature>
<feature type="transmembrane region" description="Helical" evidence="2">
    <location>
        <begin position="149"/>
        <end position="167"/>
    </location>
</feature>
<keyword evidence="2" id="KW-1133">Transmembrane helix</keyword>
<evidence type="ECO:0000256" key="2">
    <source>
        <dbReference type="SAM" id="Phobius"/>
    </source>
</evidence>
<dbReference type="OrthoDB" id="4356994at2759"/>
<proteinExistence type="predicted"/>
<gene>
    <name evidence="3" type="ORF">BHQ10_006378</name>
</gene>
<evidence type="ECO:0000313" key="3">
    <source>
        <dbReference type="EMBL" id="RAO70366.1"/>
    </source>
</evidence>
<feature type="transmembrane region" description="Helical" evidence="2">
    <location>
        <begin position="48"/>
        <end position="68"/>
    </location>
</feature>
<reference evidence="3 4" key="1">
    <citation type="journal article" date="2017" name="Biotechnol. Biofuels">
        <title>Differential beta-glucosidase expression as a function of carbon source availability in Talaromyces amestolkiae: a genomic and proteomic approach.</title>
        <authorList>
            <person name="de Eugenio L.I."/>
            <person name="Mendez-Liter J.A."/>
            <person name="Nieto-Dominguez M."/>
            <person name="Alonso L."/>
            <person name="Gil-Munoz J."/>
            <person name="Barriuso J."/>
            <person name="Prieto A."/>
            <person name="Martinez M.J."/>
        </authorList>
    </citation>
    <scope>NUCLEOTIDE SEQUENCE [LARGE SCALE GENOMIC DNA]</scope>
    <source>
        <strain evidence="3 4">CIB</strain>
    </source>
</reference>
<dbReference type="InterPro" id="IPR021858">
    <property type="entry name" value="Fun_TF"/>
</dbReference>